<proteinExistence type="predicted"/>
<reference evidence="1" key="1">
    <citation type="submission" date="2021-01" db="EMBL/GenBank/DDBJ databases">
        <authorList>
            <consortium name="Genoscope - CEA"/>
            <person name="William W."/>
        </authorList>
    </citation>
    <scope>NUCLEOTIDE SEQUENCE</scope>
</reference>
<name>A0A8S1SIW9_PAROT</name>
<accession>A0A8S1SIW9</accession>
<sequence length="52" mass="6415">MRTPRVDQSKYQESYISMVHYQMLRYPIQSNKINMGCQQNWRIIIRLLIQQN</sequence>
<protein>
    <submittedName>
        <fullName evidence="1">Uncharacterized protein</fullName>
    </submittedName>
</protein>
<comment type="caution">
    <text evidence="1">The sequence shown here is derived from an EMBL/GenBank/DDBJ whole genome shotgun (WGS) entry which is preliminary data.</text>
</comment>
<gene>
    <name evidence="1" type="ORF">POCTA_138.1.T0110413</name>
</gene>
<organism evidence="1 2">
    <name type="scientific">Paramecium octaurelia</name>
    <dbReference type="NCBI Taxonomy" id="43137"/>
    <lineage>
        <taxon>Eukaryota</taxon>
        <taxon>Sar</taxon>
        <taxon>Alveolata</taxon>
        <taxon>Ciliophora</taxon>
        <taxon>Intramacronucleata</taxon>
        <taxon>Oligohymenophorea</taxon>
        <taxon>Peniculida</taxon>
        <taxon>Parameciidae</taxon>
        <taxon>Paramecium</taxon>
    </lineage>
</organism>
<evidence type="ECO:0000313" key="2">
    <source>
        <dbReference type="Proteomes" id="UP000683925"/>
    </source>
</evidence>
<dbReference type="AlphaFoldDB" id="A0A8S1SIW9"/>
<dbReference type="Proteomes" id="UP000683925">
    <property type="component" value="Unassembled WGS sequence"/>
</dbReference>
<keyword evidence="2" id="KW-1185">Reference proteome</keyword>
<evidence type="ECO:0000313" key="1">
    <source>
        <dbReference type="EMBL" id="CAD8140403.1"/>
    </source>
</evidence>
<dbReference type="EMBL" id="CAJJDP010000010">
    <property type="protein sequence ID" value="CAD8140403.1"/>
    <property type="molecule type" value="Genomic_DNA"/>
</dbReference>